<keyword evidence="2" id="KW-1185">Reference proteome</keyword>
<evidence type="ECO:0000313" key="1">
    <source>
        <dbReference type="EMBL" id="GBP51503.1"/>
    </source>
</evidence>
<protein>
    <submittedName>
        <fullName evidence="1">Uncharacterized protein</fullName>
    </submittedName>
</protein>
<comment type="caution">
    <text evidence="1">The sequence shown here is derived from an EMBL/GenBank/DDBJ whole genome shotgun (WGS) entry which is preliminary data.</text>
</comment>
<evidence type="ECO:0000313" key="2">
    <source>
        <dbReference type="Proteomes" id="UP000299102"/>
    </source>
</evidence>
<organism evidence="1 2">
    <name type="scientific">Eumeta variegata</name>
    <name type="common">Bagworm moth</name>
    <name type="synonym">Eumeta japonica</name>
    <dbReference type="NCBI Taxonomy" id="151549"/>
    <lineage>
        <taxon>Eukaryota</taxon>
        <taxon>Metazoa</taxon>
        <taxon>Ecdysozoa</taxon>
        <taxon>Arthropoda</taxon>
        <taxon>Hexapoda</taxon>
        <taxon>Insecta</taxon>
        <taxon>Pterygota</taxon>
        <taxon>Neoptera</taxon>
        <taxon>Endopterygota</taxon>
        <taxon>Lepidoptera</taxon>
        <taxon>Glossata</taxon>
        <taxon>Ditrysia</taxon>
        <taxon>Tineoidea</taxon>
        <taxon>Psychidae</taxon>
        <taxon>Oiketicinae</taxon>
        <taxon>Eumeta</taxon>
    </lineage>
</organism>
<gene>
    <name evidence="1" type="ORF">EVAR_44478_1</name>
</gene>
<name>A0A4C1WKF0_EUMVA</name>
<dbReference type="Proteomes" id="UP000299102">
    <property type="component" value="Unassembled WGS sequence"/>
</dbReference>
<dbReference type="OrthoDB" id="408743at2759"/>
<dbReference type="AlphaFoldDB" id="A0A4C1WKF0"/>
<reference evidence="1 2" key="1">
    <citation type="journal article" date="2019" name="Commun. Biol.">
        <title>The bagworm genome reveals a unique fibroin gene that provides high tensile strength.</title>
        <authorList>
            <person name="Kono N."/>
            <person name="Nakamura H."/>
            <person name="Ohtoshi R."/>
            <person name="Tomita M."/>
            <person name="Numata K."/>
            <person name="Arakawa K."/>
        </authorList>
    </citation>
    <scope>NUCLEOTIDE SEQUENCE [LARGE SCALE GENOMIC DNA]</scope>
</reference>
<sequence length="94" mass="10664">MSDFQGLMMELEGKHYYSIIEQPIRAVFAVVGIVLECNLTVIDFQGLTMEMEGSDNGAESLEALSLDPESQSWTKYISEQFQPAEIWLKYIVPL</sequence>
<proteinExistence type="predicted"/>
<accession>A0A4C1WKF0</accession>
<dbReference type="EMBL" id="BGZK01000582">
    <property type="protein sequence ID" value="GBP51503.1"/>
    <property type="molecule type" value="Genomic_DNA"/>
</dbReference>